<dbReference type="RefSeq" id="WP_246349114.1">
    <property type="nucleotide sequence ID" value="NZ_JACIJK010000027.1"/>
</dbReference>
<evidence type="ECO:0000256" key="1">
    <source>
        <dbReference type="ARBA" id="ARBA00010641"/>
    </source>
</evidence>
<dbReference type="Gene3D" id="1.10.1740.10">
    <property type="match status" value="1"/>
</dbReference>
<dbReference type="Pfam" id="PF04542">
    <property type="entry name" value="Sigma70_r2"/>
    <property type="match status" value="1"/>
</dbReference>
<dbReference type="InterPro" id="IPR036388">
    <property type="entry name" value="WH-like_DNA-bd_sf"/>
</dbReference>
<dbReference type="InterPro" id="IPR007627">
    <property type="entry name" value="RNA_pol_sigma70_r2"/>
</dbReference>
<sequence>MTAGSQQEREALLAALLATGLGNRRAFQEVYQMTSAKLFGICLRICGERQTAEDVLQEIYLTIWRRAPSFEPSRGSPVAWLATIARNRALDWRRANHRPALETLPDHIGRSAGEPADTALLADQSLLEEEVDTRLRDCMEELDGRPRAAIRAAFLDGLTYSELARREAVPLATMKSTIRRALLRLRDCLSDDA</sequence>
<evidence type="ECO:0000256" key="4">
    <source>
        <dbReference type="ARBA" id="ARBA00023163"/>
    </source>
</evidence>
<feature type="domain" description="RNA polymerase sigma-70 region 2" evidence="5">
    <location>
        <begin position="32"/>
        <end position="98"/>
    </location>
</feature>
<organism evidence="7 8">
    <name type="scientific">Sphingomonas aerophila</name>
    <dbReference type="NCBI Taxonomy" id="1344948"/>
    <lineage>
        <taxon>Bacteria</taxon>
        <taxon>Pseudomonadati</taxon>
        <taxon>Pseudomonadota</taxon>
        <taxon>Alphaproteobacteria</taxon>
        <taxon>Sphingomonadales</taxon>
        <taxon>Sphingomonadaceae</taxon>
        <taxon>Sphingomonas</taxon>
    </lineage>
</organism>
<dbReference type="PANTHER" id="PTHR43133:SF62">
    <property type="entry name" value="RNA POLYMERASE SIGMA FACTOR SIGZ"/>
    <property type="match status" value="1"/>
</dbReference>
<gene>
    <name evidence="7" type="ORF">FHS94_003961</name>
</gene>
<evidence type="ECO:0000256" key="3">
    <source>
        <dbReference type="ARBA" id="ARBA00023082"/>
    </source>
</evidence>
<dbReference type="SUPFAM" id="SSF88946">
    <property type="entry name" value="Sigma2 domain of RNA polymerase sigma factors"/>
    <property type="match status" value="1"/>
</dbReference>
<dbReference type="GO" id="GO:0006352">
    <property type="term" value="P:DNA-templated transcription initiation"/>
    <property type="evidence" value="ECO:0007669"/>
    <property type="project" value="InterPro"/>
</dbReference>
<dbReference type="CDD" id="cd06171">
    <property type="entry name" value="Sigma70_r4"/>
    <property type="match status" value="1"/>
</dbReference>
<evidence type="ECO:0000313" key="8">
    <source>
        <dbReference type="Proteomes" id="UP000546200"/>
    </source>
</evidence>
<dbReference type="InterPro" id="IPR013325">
    <property type="entry name" value="RNA_pol_sigma_r2"/>
</dbReference>
<dbReference type="GO" id="GO:0003677">
    <property type="term" value="F:DNA binding"/>
    <property type="evidence" value="ECO:0007669"/>
    <property type="project" value="InterPro"/>
</dbReference>
<comment type="similarity">
    <text evidence="1">Belongs to the sigma-70 factor family. ECF subfamily.</text>
</comment>
<dbReference type="AlphaFoldDB" id="A0A7W9EW98"/>
<keyword evidence="8" id="KW-1185">Reference proteome</keyword>
<dbReference type="InterPro" id="IPR014284">
    <property type="entry name" value="RNA_pol_sigma-70_dom"/>
</dbReference>
<dbReference type="Gene3D" id="1.10.10.10">
    <property type="entry name" value="Winged helix-like DNA-binding domain superfamily/Winged helix DNA-binding domain"/>
    <property type="match status" value="1"/>
</dbReference>
<dbReference type="Pfam" id="PF08281">
    <property type="entry name" value="Sigma70_r4_2"/>
    <property type="match status" value="1"/>
</dbReference>
<dbReference type="InterPro" id="IPR013249">
    <property type="entry name" value="RNA_pol_sigma70_r4_t2"/>
</dbReference>
<dbReference type="GO" id="GO:0016987">
    <property type="term" value="F:sigma factor activity"/>
    <property type="evidence" value="ECO:0007669"/>
    <property type="project" value="UniProtKB-KW"/>
</dbReference>
<protein>
    <submittedName>
        <fullName evidence="7">RNA polymerase sigma-70 factor (ECF subfamily)</fullName>
    </submittedName>
</protein>
<dbReference type="SUPFAM" id="SSF88659">
    <property type="entry name" value="Sigma3 and sigma4 domains of RNA polymerase sigma factors"/>
    <property type="match status" value="1"/>
</dbReference>
<proteinExistence type="inferred from homology"/>
<dbReference type="EMBL" id="JACIJK010000027">
    <property type="protein sequence ID" value="MBB5717080.1"/>
    <property type="molecule type" value="Genomic_DNA"/>
</dbReference>
<evidence type="ECO:0000256" key="2">
    <source>
        <dbReference type="ARBA" id="ARBA00023015"/>
    </source>
</evidence>
<dbReference type="InterPro" id="IPR013324">
    <property type="entry name" value="RNA_pol_sigma_r3/r4-like"/>
</dbReference>
<keyword evidence="4" id="KW-0804">Transcription</keyword>
<evidence type="ECO:0000313" key="7">
    <source>
        <dbReference type="EMBL" id="MBB5717080.1"/>
    </source>
</evidence>
<comment type="caution">
    <text evidence="7">The sequence shown here is derived from an EMBL/GenBank/DDBJ whole genome shotgun (WGS) entry which is preliminary data.</text>
</comment>
<dbReference type="NCBIfam" id="TIGR02937">
    <property type="entry name" value="sigma70-ECF"/>
    <property type="match status" value="1"/>
</dbReference>
<accession>A0A7W9EW98</accession>
<keyword evidence="2" id="KW-0805">Transcription regulation</keyword>
<dbReference type="Proteomes" id="UP000546200">
    <property type="component" value="Unassembled WGS sequence"/>
</dbReference>
<feature type="domain" description="RNA polymerase sigma factor 70 region 4 type 2" evidence="6">
    <location>
        <begin position="134"/>
        <end position="185"/>
    </location>
</feature>
<dbReference type="InterPro" id="IPR039425">
    <property type="entry name" value="RNA_pol_sigma-70-like"/>
</dbReference>
<name>A0A7W9EW98_9SPHN</name>
<dbReference type="PANTHER" id="PTHR43133">
    <property type="entry name" value="RNA POLYMERASE ECF-TYPE SIGMA FACTO"/>
    <property type="match status" value="1"/>
</dbReference>
<reference evidence="7 8" key="1">
    <citation type="submission" date="2020-08" db="EMBL/GenBank/DDBJ databases">
        <title>Genomic Encyclopedia of Type Strains, Phase IV (KMG-IV): sequencing the most valuable type-strain genomes for metagenomic binning, comparative biology and taxonomic classification.</title>
        <authorList>
            <person name="Goeker M."/>
        </authorList>
    </citation>
    <scope>NUCLEOTIDE SEQUENCE [LARGE SCALE GENOMIC DNA]</scope>
    <source>
        <strain evidence="7 8">DSM 100044</strain>
    </source>
</reference>
<evidence type="ECO:0000259" key="6">
    <source>
        <dbReference type="Pfam" id="PF08281"/>
    </source>
</evidence>
<evidence type="ECO:0000259" key="5">
    <source>
        <dbReference type="Pfam" id="PF04542"/>
    </source>
</evidence>
<keyword evidence="3" id="KW-0731">Sigma factor</keyword>